<dbReference type="GO" id="GO:0005886">
    <property type="term" value="C:plasma membrane"/>
    <property type="evidence" value="ECO:0007669"/>
    <property type="project" value="UniProtKB-SubCell"/>
</dbReference>
<dbReference type="InterPro" id="IPR011606">
    <property type="entry name" value="Brnchd-chn_aa_trnsp_permease"/>
</dbReference>
<dbReference type="GO" id="GO:1903785">
    <property type="term" value="P:L-valine transmembrane transport"/>
    <property type="evidence" value="ECO:0007669"/>
    <property type="project" value="TreeGrafter"/>
</dbReference>
<organism evidence="9 10">
    <name type="scientific">Azospirillum thermophilum</name>
    <dbReference type="NCBI Taxonomy" id="2202148"/>
    <lineage>
        <taxon>Bacteria</taxon>
        <taxon>Pseudomonadati</taxon>
        <taxon>Pseudomonadota</taxon>
        <taxon>Alphaproteobacteria</taxon>
        <taxon>Rhodospirillales</taxon>
        <taxon>Azospirillaceae</taxon>
        <taxon>Azospirillum</taxon>
    </lineage>
</organism>
<evidence type="ECO:0000256" key="2">
    <source>
        <dbReference type="ARBA" id="ARBA00010735"/>
    </source>
</evidence>
<feature type="transmembrane region" description="Helical" evidence="8">
    <location>
        <begin position="15"/>
        <end position="36"/>
    </location>
</feature>
<keyword evidence="3" id="KW-0813">Transport</keyword>
<feature type="transmembrane region" description="Helical" evidence="8">
    <location>
        <begin position="135"/>
        <end position="159"/>
    </location>
</feature>
<dbReference type="Proteomes" id="UP000245629">
    <property type="component" value="Chromosome 1"/>
</dbReference>
<comment type="similarity">
    <text evidence="2">Belongs to the AzlC family.</text>
</comment>
<dbReference type="EMBL" id="CP029352">
    <property type="protein sequence ID" value="AWK85560.1"/>
    <property type="molecule type" value="Genomic_DNA"/>
</dbReference>
<keyword evidence="6 8" id="KW-1133">Transmembrane helix</keyword>
<dbReference type="AlphaFoldDB" id="A0A2S2CMG1"/>
<evidence type="ECO:0000256" key="8">
    <source>
        <dbReference type="SAM" id="Phobius"/>
    </source>
</evidence>
<evidence type="ECO:0000256" key="4">
    <source>
        <dbReference type="ARBA" id="ARBA00022475"/>
    </source>
</evidence>
<evidence type="ECO:0000256" key="3">
    <source>
        <dbReference type="ARBA" id="ARBA00022448"/>
    </source>
</evidence>
<sequence length="236" mass="24679">MTDLTSDTRAGPREFALGVAHTLPLMAGAIPFGLLLGSLAAKAGLSPLEVALMSGLIFAGGSQFLAVELWAHGAAAASIVASVLLVNLRHLLMGATLAPRLRGLPPLRAAVTMFLMTDEVWALAMQRGAALTLPYWFGVGLTLYTVWLASTVGGTFAGALIDDPVAWGLDFTFTALFLCLLVGFWRNVRTTLAPWLASAAVAVAVHALMPDGAWHILLGALSGGAVAAWRGRLRHA</sequence>
<name>A0A2S2CMG1_9PROT</name>
<gene>
    <name evidence="9" type="ORF">DEW08_04715</name>
</gene>
<feature type="transmembrane region" description="Helical" evidence="8">
    <location>
        <begin position="192"/>
        <end position="208"/>
    </location>
</feature>
<accession>A0A2S2CMG1</accession>
<evidence type="ECO:0000256" key="6">
    <source>
        <dbReference type="ARBA" id="ARBA00022989"/>
    </source>
</evidence>
<evidence type="ECO:0000313" key="10">
    <source>
        <dbReference type="Proteomes" id="UP000245629"/>
    </source>
</evidence>
<evidence type="ECO:0000313" key="9">
    <source>
        <dbReference type="EMBL" id="AWK85560.1"/>
    </source>
</evidence>
<feature type="transmembrane region" description="Helical" evidence="8">
    <location>
        <begin position="165"/>
        <end position="185"/>
    </location>
</feature>
<evidence type="ECO:0000256" key="7">
    <source>
        <dbReference type="ARBA" id="ARBA00023136"/>
    </source>
</evidence>
<feature type="transmembrane region" description="Helical" evidence="8">
    <location>
        <begin position="214"/>
        <end position="231"/>
    </location>
</feature>
<keyword evidence="10" id="KW-1185">Reference proteome</keyword>
<proteinExistence type="inferred from homology"/>
<dbReference type="RefSeq" id="WP_109324878.1">
    <property type="nucleotide sequence ID" value="NZ_CP029352.1"/>
</dbReference>
<dbReference type="PANTHER" id="PTHR34979:SF1">
    <property type="entry name" value="INNER MEMBRANE PROTEIN YGAZ"/>
    <property type="match status" value="1"/>
</dbReference>
<reference evidence="10" key="1">
    <citation type="submission" date="2018-05" db="EMBL/GenBank/DDBJ databases">
        <title>Azospirillum thermophila sp. nov., a novel isolated from hot spring.</title>
        <authorList>
            <person name="Zhao Z."/>
        </authorList>
    </citation>
    <scope>NUCLEOTIDE SEQUENCE [LARGE SCALE GENOMIC DNA]</scope>
    <source>
        <strain evidence="10">CFH 70021</strain>
    </source>
</reference>
<dbReference type="Pfam" id="PF03591">
    <property type="entry name" value="AzlC"/>
    <property type="match status" value="1"/>
</dbReference>
<feature type="transmembrane region" description="Helical" evidence="8">
    <location>
        <begin position="48"/>
        <end position="67"/>
    </location>
</feature>
<dbReference type="KEGG" id="azz:DEW08_04715"/>
<dbReference type="PANTHER" id="PTHR34979">
    <property type="entry name" value="INNER MEMBRANE PROTEIN YGAZ"/>
    <property type="match status" value="1"/>
</dbReference>
<keyword evidence="7 8" id="KW-0472">Membrane</keyword>
<feature type="transmembrane region" description="Helical" evidence="8">
    <location>
        <begin position="73"/>
        <end position="92"/>
    </location>
</feature>
<evidence type="ECO:0000256" key="1">
    <source>
        <dbReference type="ARBA" id="ARBA00004651"/>
    </source>
</evidence>
<keyword evidence="4" id="KW-1003">Cell membrane</keyword>
<dbReference type="OrthoDB" id="9803444at2"/>
<keyword evidence="5 8" id="KW-0812">Transmembrane</keyword>
<evidence type="ECO:0000256" key="5">
    <source>
        <dbReference type="ARBA" id="ARBA00022692"/>
    </source>
</evidence>
<comment type="subcellular location">
    <subcellularLocation>
        <location evidence="1">Cell membrane</location>
        <topology evidence="1">Multi-pass membrane protein</topology>
    </subcellularLocation>
</comment>
<protein>
    <submittedName>
        <fullName evidence="9">Branched-chain amino acid ABC transporter permease</fullName>
    </submittedName>
</protein>